<accession>A0A1F7FA90</accession>
<dbReference type="AlphaFoldDB" id="A0A1F7FA90"/>
<dbReference type="InterPro" id="IPR047661">
    <property type="entry name" value="IstB"/>
</dbReference>
<dbReference type="GO" id="GO:0005524">
    <property type="term" value="F:ATP binding"/>
    <property type="evidence" value="ECO:0007669"/>
    <property type="project" value="UniProtKB-KW"/>
</dbReference>
<evidence type="ECO:0000259" key="3">
    <source>
        <dbReference type="Pfam" id="PF01695"/>
    </source>
</evidence>
<gene>
    <name evidence="4" type="ORF">A2519_09800</name>
</gene>
<evidence type="ECO:0000256" key="1">
    <source>
        <dbReference type="ARBA" id="ARBA00022741"/>
    </source>
</evidence>
<evidence type="ECO:0000313" key="5">
    <source>
        <dbReference type="Proteomes" id="UP000179243"/>
    </source>
</evidence>
<sequence>MDNEIKEQLDYLKLKQLADSWDKTLAQANKTKISYHRFLEDIISREYQTLKENRRQARLKAAKIPEMLPMETFPFTEQPKLKKKMVMEVYDSLNYIHQAQVLCLIGPTGCGKSGLATAYLINAMNKGYRGRFIDFRELVDLLYRSQADYSRKKALKQLAAYDCLLIDELGYCSIDKEEAGLFFDLMKQRHKRKCTIITTQLGFDEWNTFLANKHLTMALIDRITENCTVFDMQKCISIRIKNIKYATE</sequence>
<dbReference type="Pfam" id="PF01695">
    <property type="entry name" value="IstB_IS21"/>
    <property type="match status" value="1"/>
</dbReference>
<reference evidence="4 5" key="1">
    <citation type="journal article" date="2016" name="Nat. Commun.">
        <title>Thousands of microbial genomes shed light on interconnected biogeochemical processes in an aquifer system.</title>
        <authorList>
            <person name="Anantharaman K."/>
            <person name="Brown C.T."/>
            <person name="Hug L.A."/>
            <person name="Sharon I."/>
            <person name="Castelle C.J."/>
            <person name="Probst A.J."/>
            <person name="Thomas B.C."/>
            <person name="Singh A."/>
            <person name="Wilkins M.J."/>
            <person name="Karaoz U."/>
            <person name="Brodie E.L."/>
            <person name="Williams K.H."/>
            <person name="Hubbard S.S."/>
            <person name="Banfield J.F."/>
        </authorList>
    </citation>
    <scope>NUCLEOTIDE SEQUENCE [LARGE SCALE GENOMIC DNA]</scope>
</reference>
<dbReference type="SUPFAM" id="SSF52540">
    <property type="entry name" value="P-loop containing nucleoside triphosphate hydrolases"/>
    <property type="match status" value="1"/>
</dbReference>
<dbReference type="PANTHER" id="PTHR30050">
    <property type="entry name" value="CHROMOSOMAL REPLICATION INITIATOR PROTEIN DNAA"/>
    <property type="match status" value="1"/>
</dbReference>
<dbReference type="InterPro" id="IPR002611">
    <property type="entry name" value="IstB_ATP-bd"/>
</dbReference>
<dbReference type="Proteomes" id="UP000179243">
    <property type="component" value="Unassembled WGS sequence"/>
</dbReference>
<dbReference type="InterPro" id="IPR028350">
    <property type="entry name" value="DNAC/IstB-like"/>
</dbReference>
<name>A0A1F7FA90_UNCRA</name>
<keyword evidence="1" id="KW-0547">Nucleotide-binding</keyword>
<dbReference type="EMBL" id="MFYX01000088">
    <property type="protein sequence ID" value="OGK03518.1"/>
    <property type="molecule type" value="Genomic_DNA"/>
</dbReference>
<proteinExistence type="predicted"/>
<dbReference type="PANTHER" id="PTHR30050:SF4">
    <property type="entry name" value="ATP-BINDING PROTEIN RV3427C IN INSERTION SEQUENCE-RELATED"/>
    <property type="match status" value="1"/>
</dbReference>
<dbReference type="NCBIfam" id="NF038214">
    <property type="entry name" value="IS21_help_AAA"/>
    <property type="match status" value="1"/>
</dbReference>
<dbReference type="CDD" id="cd00009">
    <property type="entry name" value="AAA"/>
    <property type="match status" value="1"/>
</dbReference>
<protein>
    <recommendedName>
        <fullName evidence="3">IstB-like ATP-binding domain-containing protein</fullName>
    </recommendedName>
</protein>
<evidence type="ECO:0000313" key="4">
    <source>
        <dbReference type="EMBL" id="OGK03518.1"/>
    </source>
</evidence>
<dbReference type="InterPro" id="IPR027417">
    <property type="entry name" value="P-loop_NTPase"/>
</dbReference>
<dbReference type="Gene3D" id="3.40.50.300">
    <property type="entry name" value="P-loop containing nucleotide triphosphate hydrolases"/>
    <property type="match status" value="1"/>
</dbReference>
<dbReference type="GO" id="GO:0006260">
    <property type="term" value="P:DNA replication"/>
    <property type="evidence" value="ECO:0007669"/>
    <property type="project" value="TreeGrafter"/>
</dbReference>
<organism evidence="4 5">
    <name type="scientific">Candidatus Raymondbacteria bacterium RIFOXYD12_FULL_49_13</name>
    <dbReference type="NCBI Taxonomy" id="1817890"/>
    <lineage>
        <taxon>Bacteria</taxon>
        <taxon>Raymondiibacteriota</taxon>
    </lineage>
</organism>
<evidence type="ECO:0000256" key="2">
    <source>
        <dbReference type="ARBA" id="ARBA00022840"/>
    </source>
</evidence>
<feature type="domain" description="IstB-like ATP-binding" evidence="3">
    <location>
        <begin position="8"/>
        <end position="242"/>
    </location>
</feature>
<dbReference type="PIRSF" id="PIRSF003073">
    <property type="entry name" value="DNAC_TnpB_IstB"/>
    <property type="match status" value="1"/>
</dbReference>
<comment type="caution">
    <text evidence="4">The sequence shown here is derived from an EMBL/GenBank/DDBJ whole genome shotgun (WGS) entry which is preliminary data.</text>
</comment>
<keyword evidence="2" id="KW-0067">ATP-binding</keyword>